<accession>A0ABT3MNX2</accession>
<dbReference type="RefSeq" id="WP_262566150.1">
    <property type="nucleotide sequence ID" value="NZ_CP103299.1"/>
</dbReference>
<organism evidence="1 3">
    <name type="scientific">Endozoicomonas gorgoniicola</name>
    <dbReference type="NCBI Taxonomy" id="1234144"/>
    <lineage>
        <taxon>Bacteria</taxon>
        <taxon>Pseudomonadati</taxon>
        <taxon>Pseudomonadota</taxon>
        <taxon>Gammaproteobacteria</taxon>
        <taxon>Oceanospirillales</taxon>
        <taxon>Endozoicomonadaceae</taxon>
        <taxon>Endozoicomonas</taxon>
    </lineage>
</organism>
<dbReference type="EMBL" id="JAPFCC010000002">
    <property type="protein sequence ID" value="MCW7556476.1"/>
    <property type="molecule type" value="Genomic_DNA"/>
</dbReference>
<reference evidence="1 3" key="1">
    <citation type="submission" date="2022-10" db="EMBL/GenBank/DDBJ databases">
        <title>High-quality genome sequences of two octocoral-associated bacteria, Endozoicomonas euniceicola EF212 and Endozoicomonas gorgoniicola PS125.</title>
        <authorList>
            <person name="Chiou Y.-J."/>
            <person name="Chen Y.-H."/>
        </authorList>
    </citation>
    <scope>NUCLEOTIDE SEQUENCE [LARGE SCALE GENOMIC DNA]</scope>
    <source>
        <strain evidence="1 3">PS125</strain>
    </source>
</reference>
<keyword evidence="3" id="KW-1185">Reference proteome</keyword>
<name>A0ABT3MNX2_9GAMM</name>
<dbReference type="EMBL" id="JAPFCC010000001">
    <property type="protein sequence ID" value="MCW7551072.1"/>
    <property type="molecule type" value="Genomic_DNA"/>
</dbReference>
<sequence>MCMSSDSPDVPEAGPMERTMVDLSERQLQDYEQMYDPLARKMVDDSKELGTAAFRQHTGNVAAAAARQQSGTVNASAGSAPLLKQGLVEQGIGKDMAVGGAVSQGDMLSKSQEVVGKLGMAQLGRGQSQTASQTFGNVAANEYAENIAEANADASKSAARSSAAGTVAGIGAGYWLTKPQTPSVNMQGQKKPLYDNPAFIKNF</sequence>
<evidence type="ECO:0000313" key="1">
    <source>
        <dbReference type="EMBL" id="MCW7551072.1"/>
    </source>
</evidence>
<dbReference type="Proteomes" id="UP001209854">
    <property type="component" value="Unassembled WGS sequence"/>
</dbReference>
<gene>
    <name evidence="1" type="ORF">NX722_00025</name>
    <name evidence="2" type="ORF">NX722_28340</name>
</gene>
<proteinExistence type="predicted"/>
<evidence type="ECO:0000313" key="3">
    <source>
        <dbReference type="Proteomes" id="UP001209854"/>
    </source>
</evidence>
<protein>
    <submittedName>
        <fullName evidence="1">Uncharacterized protein</fullName>
    </submittedName>
</protein>
<evidence type="ECO:0000313" key="2">
    <source>
        <dbReference type="EMBL" id="MCW7556476.1"/>
    </source>
</evidence>
<comment type="caution">
    <text evidence="1">The sequence shown here is derived from an EMBL/GenBank/DDBJ whole genome shotgun (WGS) entry which is preliminary data.</text>
</comment>